<dbReference type="Pfam" id="PF05834">
    <property type="entry name" value="Lycopene_cycl"/>
    <property type="match status" value="1"/>
</dbReference>
<keyword evidence="4" id="KW-0560">Oxidoreductase</keyword>
<dbReference type="AlphaFoldDB" id="A0A495P008"/>
<name>A0A495P008_9FLAO</name>
<dbReference type="InterPro" id="IPR027424">
    <property type="entry name" value="Glucose_Oxidase_domain_2"/>
</dbReference>
<evidence type="ECO:0000256" key="1">
    <source>
        <dbReference type="ARBA" id="ARBA00001974"/>
    </source>
</evidence>
<comment type="cofactor">
    <cofactor evidence="1">
        <name>FAD</name>
        <dbReference type="ChEBI" id="CHEBI:57692"/>
    </cofactor>
</comment>
<dbReference type="SUPFAM" id="SSF51905">
    <property type="entry name" value="FAD/NAD(P)-binding domain"/>
    <property type="match status" value="1"/>
</dbReference>
<keyword evidence="6" id="KW-1185">Reference proteome</keyword>
<keyword evidence="2" id="KW-0285">Flavoprotein</keyword>
<dbReference type="Proteomes" id="UP000276282">
    <property type="component" value="Unassembled WGS sequence"/>
</dbReference>
<evidence type="ECO:0000256" key="4">
    <source>
        <dbReference type="ARBA" id="ARBA00023002"/>
    </source>
</evidence>
<dbReference type="OrthoDB" id="24355at2"/>
<proteinExistence type="predicted"/>
<protein>
    <submittedName>
        <fullName evidence="5">Lycopene beta-cyclase</fullName>
    </submittedName>
</protein>
<comment type="caution">
    <text evidence="5">The sequence shown here is derived from an EMBL/GenBank/DDBJ whole genome shotgun (WGS) entry which is preliminary data.</text>
</comment>
<gene>
    <name evidence="5" type="ORF">BC962_2890</name>
</gene>
<evidence type="ECO:0000256" key="3">
    <source>
        <dbReference type="ARBA" id="ARBA00022827"/>
    </source>
</evidence>
<dbReference type="EMBL" id="RBLG01000005">
    <property type="protein sequence ID" value="RKS43335.1"/>
    <property type="molecule type" value="Genomic_DNA"/>
</dbReference>
<evidence type="ECO:0000256" key="2">
    <source>
        <dbReference type="ARBA" id="ARBA00022630"/>
    </source>
</evidence>
<evidence type="ECO:0000313" key="6">
    <source>
        <dbReference type="Proteomes" id="UP000276282"/>
    </source>
</evidence>
<sequence>MPQKFDYIIIGSGLAGLQLAYALSKDPYFLKLKIAIIDPSLKETNDKTWCFWEKGIGKWDEIIYSTWNHGKFISSEANIELKLDPYSYKMLRSLDFYSFIKSALKSKTNFHFILDEIVEIDEISSIATGKEGNYIASHFFDSRIDSRYLEDSKSTKIFQHFKGWHIKTKTPVFDKSTFTMMDFRIKFPESTSFTYVLPLNESEALLEYTFFTPFLTEDPVYDTYLKRYIKEILKIDEYEILATEKGVIPMTDHNFHDASSSKVTKIGTAGSWVKGSTGYSFKHTEKKIAQLIANLKFGKEPRDGLINNRFRWYDAIFLDVLNRNNEQGEELFSKFYSKNSPQAIFKYLDEETNISEELKIMFSLYDPEFVRSFFRKLF</sequence>
<evidence type="ECO:0000313" key="5">
    <source>
        <dbReference type="EMBL" id="RKS43335.1"/>
    </source>
</evidence>
<dbReference type="Gene3D" id="3.50.50.60">
    <property type="entry name" value="FAD/NAD(P)-binding domain"/>
    <property type="match status" value="1"/>
</dbReference>
<keyword evidence="3" id="KW-0274">FAD</keyword>
<accession>A0A495P008</accession>
<dbReference type="Gene3D" id="4.10.450.10">
    <property type="entry name" value="Glucose Oxidase, domain 2"/>
    <property type="match status" value="1"/>
</dbReference>
<reference evidence="5 6" key="1">
    <citation type="submission" date="2018-10" db="EMBL/GenBank/DDBJ databases">
        <title>Genomic Encyclopedia of Archaeal and Bacterial Type Strains, Phase II (KMG-II): from individual species to whole genera.</title>
        <authorList>
            <person name="Goeker M."/>
        </authorList>
    </citation>
    <scope>NUCLEOTIDE SEQUENCE [LARGE SCALE GENOMIC DNA]</scope>
    <source>
        <strain evidence="5 6">DSM 19839</strain>
    </source>
</reference>
<dbReference type="InterPro" id="IPR036188">
    <property type="entry name" value="FAD/NAD-bd_sf"/>
</dbReference>
<dbReference type="GO" id="GO:0016491">
    <property type="term" value="F:oxidoreductase activity"/>
    <property type="evidence" value="ECO:0007669"/>
    <property type="project" value="UniProtKB-KW"/>
</dbReference>
<dbReference type="RefSeq" id="WP_121346685.1">
    <property type="nucleotide sequence ID" value="NZ_RBLG01000005.1"/>
</dbReference>
<organism evidence="5 6">
    <name type="scientific">Gillisia mitskevichiae</name>
    <dbReference type="NCBI Taxonomy" id="270921"/>
    <lineage>
        <taxon>Bacteria</taxon>
        <taxon>Pseudomonadati</taxon>
        <taxon>Bacteroidota</taxon>
        <taxon>Flavobacteriia</taxon>
        <taxon>Flavobacteriales</taxon>
        <taxon>Flavobacteriaceae</taxon>
        <taxon>Gillisia</taxon>
    </lineage>
</organism>